<evidence type="ECO:0000313" key="2">
    <source>
        <dbReference type="EMBL" id="MDA2811041.1"/>
    </source>
</evidence>
<dbReference type="EMBL" id="JAQFWQ010000023">
    <property type="protein sequence ID" value="MDA2811041.1"/>
    <property type="molecule type" value="Genomic_DNA"/>
</dbReference>
<feature type="transmembrane region" description="Helical" evidence="1">
    <location>
        <begin position="6"/>
        <end position="26"/>
    </location>
</feature>
<sequence>MDGAVGIVIMLVGVVVVIALITSASAREKKTKALTGWAERNGWRYQVERPELVGHFEGTPFTGRGNAEHALTGSHRGRKVLQYEYSYTTSSYNGQTTTTQRHVYTITAVETPAPTPVLEVKGRHFGHAILDLLGIHDFRLDDEAFDGTFRVATGDDDFARAVLTEDVRSWLVGHSGGRNPFRFTGDHVICWESIPMGQEPDLQPADFLADLLDRVPGEAWDRSRRA</sequence>
<keyword evidence="1" id="KW-0812">Transmembrane</keyword>
<name>A0ABT4U2X4_9ACTN</name>
<evidence type="ECO:0000313" key="3">
    <source>
        <dbReference type="Proteomes" id="UP001527866"/>
    </source>
</evidence>
<keyword evidence="1" id="KW-1133">Transmembrane helix</keyword>
<keyword evidence="1" id="KW-0472">Membrane</keyword>
<keyword evidence="3" id="KW-1185">Reference proteome</keyword>
<gene>
    <name evidence="2" type="ORF">O4J56_10375</name>
</gene>
<evidence type="ECO:0000256" key="1">
    <source>
        <dbReference type="SAM" id="Phobius"/>
    </source>
</evidence>
<reference evidence="2 3" key="1">
    <citation type="submission" date="2023-01" db="EMBL/GenBank/DDBJ databases">
        <title>Draft genome sequence of Nocardiopsis sp. RSe5-2 isolated from halophytes.</title>
        <authorList>
            <person name="Duangmal K."/>
            <person name="Chantavorakit T."/>
        </authorList>
    </citation>
    <scope>NUCLEOTIDE SEQUENCE [LARGE SCALE GENOMIC DNA]</scope>
    <source>
        <strain evidence="2 3">RSe5-2</strain>
    </source>
</reference>
<protein>
    <recommendedName>
        <fullName evidence="4">DUF3137 domain-containing protein</fullName>
    </recommendedName>
</protein>
<proteinExistence type="predicted"/>
<dbReference type="Proteomes" id="UP001527866">
    <property type="component" value="Unassembled WGS sequence"/>
</dbReference>
<accession>A0ABT4U2X4</accession>
<comment type="caution">
    <text evidence="2">The sequence shown here is derived from an EMBL/GenBank/DDBJ whole genome shotgun (WGS) entry which is preliminary data.</text>
</comment>
<organism evidence="2 3">
    <name type="scientific">Nocardiopsis endophytica</name>
    <dbReference type="NCBI Taxonomy" id="3018445"/>
    <lineage>
        <taxon>Bacteria</taxon>
        <taxon>Bacillati</taxon>
        <taxon>Actinomycetota</taxon>
        <taxon>Actinomycetes</taxon>
        <taxon>Streptosporangiales</taxon>
        <taxon>Nocardiopsidaceae</taxon>
        <taxon>Nocardiopsis</taxon>
    </lineage>
</organism>
<evidence type="ECO:0008006" key="4">
    <source>
        <dbReference type="Google" id="ProtNLM"/>
    </source>
</evidence>
<dbReference type="RefSeq" id="WP_270685497.1">
    <property type="nucleotide sequence ID" value="NZ_JAQFWQ010000023.1"/>
</dbReference>